<feature type="domain" description="CHK kinase-like" evidence="1">
    <location>
        <begin position="148"/>
        <end position="337"/>
    </location>
</feature>
<dbReference type="Proteomes" id="UP001175271">
    <property type="component" value="Unassembled WGS sequence"/>
</dbReference>
<dbReference type="PANTHER" id="PTHR23020:SF41">
    <property type="entry name" value="AMINOGLYCOSIDE PHOSPHOTRANSFERASE DOMAIN-CONTAINING PROTEIN"/>
    <property type="match status" value="1"/>
</dbReference>
<dbReference type="InterPro" id="IPR011009">
    <property type="entry name" value="Kinase-like_dom_sf"/>
</dbReference>
<evidence type="ECO:0000313" key="3">
    <source>
        <dbReference type="Proteomes" id="UP001175271"/>
    </source>
</evidence>
<sequence length="416" mass="46607">MSVDAVSINHTVLESEKIGNSSFDTAWLISALDGNDSLFKAIHEKNKVQNVKAKTIGAGKGFVSNIYKCTIEFESDHADYEVILKIPGVHALEGAVGGSEKDSSFVESVAKVHNLECFFYTDYAAKSGLPTPKIYSAGKCAEGKEGYLLMENMIGKGESSCVFEGFSKAQLYTIVRHLVKLHFAFLTMEDQSWQSQFDPKNGFSEQESVDFCIPMYEKVMKMKPDGLGRKIKPLYEACKSGKFFNYILFEHRKDYGLPPVLSHGDLWCNNIMWKLDSDGYITNEVAAIIDFQIVHTGSLTNDLARVIVCCSDAEVRRQYEADLLKFYYDSLSSLFASAGKEVPFSFDQMNQAFKISYLSAVVDILWMIPLFCDGEKELGTEALWEARTEKLVLRASLALDEALKTLENIPKERIAD</sequence>
<keyword evidence="3" id="KW-1185">Reference proteome</keyword>
<gene>
    <name evidence="2" type="ORF">QR680_013833</name>
</gene>
<evidence type="ECO:0000259" key="1">
    <source>
        <dbReference type="SMART" id="SM00587"/>
    </source>
</evidence>
<comment type="caution">
    <text evidence="2">The sequence shown here is derived from an EMBL/GenBank/DDBJ whole genome shotgun (WGS) entry which is preliminary data.</text>
</comment>
<reference evidence="2" key="1">
    <citation type="submission" date="2023-06" db="EMBL/GenBank/DDBJ databases">
        <title>Genomic analysis of the entomopathogenic nematode Steinernema hermaphroditum.</title>
        <authorList>
            <person name="Schwarz E.M."/>
            <person name="Heppert J.K."/>
            <person name="Baniya A."/>
            <person name="Schwartz H.T."/>
            <person name="Tan C.-H."/>
            <person name="Antoshechkin I."/>
            <person name="Sternberg P.W."/>
            <person name="Goodrich-Blair H."/>
            <person name="Dillman A.R."/>
        </authorList>
    </citation>
    <scope>NUCLEOTIDE SEQUENCE</scope>
    <source>
        <strain evidence="2">PS9179</strain>
        <tissue evidence="2">Whole animal</tissue>
    </source>
</reference>
<accession>A0AA39M271</accession>
<organism evidence="2 3">
    <name type="scientific">Steinernema hermaphroditum</name>
    <dbReference type="NCBI Taxonomy" id="289476"/>
    <lineage>
        <taxon>Eukaryota</taxon>
        <taxon>Metazoa</taxon>
        <taxon>Ecdysozoa</taxon>
        <taxon>Nematoda</taxon>
        <taxon>Chromadorea</taxon>
        <taxon>Rhabditida</taxon>
        <taxon>Tylenchina</taxon>
        <taxon>Panagrolaimomorpha</taxon>
        <taxon>Strongyloidoidea</taxon>
        <taxon>Steinernematidae</taxon>
        <taxon>Steinernema</taxon>
    </lineage>
</organism>
<name>A0AA39M271_9BILA</name>
<dbReference type="Gene3D" id="3.90.1200.10">
    <property type="match status" value="1"/>
</dbReference>
<proteinExistence type="predicted"/>
<evidence type="ECO:0000313" key="2">
    <source>
        <dbReference type="EMBL" id="KAK0418891.1"/>
    </source>
</evidence>
<dbReference type="InterPro" id="IPR052961">
    <property type="entry name" value="Oxido-Kinase-like_Enzymes"/>
</dbReference>
<dbReference type="InterPro" id="IPR015897">
    <property type="entry name" value="CHK_kinase-like"/>
</dbReference>
<dbReference type="InterPro" id="IPR012877">
    <property type="entry name" value="Dhs-27"/>
</dbReference>
<dbReference type="SUPFAM" id="SSF56112">
    <property type="entry name" value="Protein kinase-like (PK-like)"/>
    <property type="match status" value="1"/>
</dbReference>
<dbReference type="AlphaFoldDB" id="A0AA39M271"/>
<dbReference type="Pfam" id="PF07914">
    <property type="entry name" value="DUF1679"/>
    <property type="match status" value="1"/>
</dbReference>
<dbReference type="EMBL" id="JAUCMV010000002">
    <property type="protein sequence ID" value="KAK0418891.1"/>
    <property type="molecule type" value="Genomic_DNA"/>
</dbReference>
<dbReference type="PANTHER" id="PTHR23020">
    <property type="entry name" value="UNCHARACTERIZED NUCLEAR HORMONE RECEPTOR-RELATED"/>
    <property type="match status" value="1"/>
</dbReference>
<dbReference type="SMART" id="SM00587">
    <property type="entry name" value="CHK"/>
    <property type="match status" value="1"/>
</dbReference>
<protein>
    <recommendedName>
        <fullName evidence="1">CHK kinase-like domain-containing protein</fullName>
    </recommendedName>
</protein>